<evidence type="ECO:0000313" key="2">
    <source>
        <dbReference type="Proteomes" id="UP000469452"/>
    </source>
</evidence>
<accession>A0A6A5A833</accession>
<organism evidence="1 2">
    <name type="scientific">Aphanomyces astaci</name>
    <name type="common">Crayfish plague agent</name>
    <dbReference type="NCBI Taxonomy" id="112090"/>
    <lineage>
        <taxon>Eukaryota</taxon>
        <taxon>Sar</taxon>
        <taxon>Stramenopiles</taxon>
        <taxon>Oomycota</taxon>
        <taxon>Saprolegniomycetes</taxon>
        <taxon>Saprolegniales</taxon>
        <taxon>Verrucalvaceae</taxon>
        <taxon>Aphanomyces</taxon>
    </lineage>
</organism>
<name>A0A6A5A833_APHAT</name>
<gene>
    <name evidence="1" type="ORF">AaE_005359</name>
</gene>
<reference evidence="1 2" key="1">
    <citation type="submission" date="2019-06" db="EMBL/GenBank/DDBJ databases">
        <title>Genomics analysis of Aphanomyces spp. identifies a new class of oomycete effector associated with host adaptation.</title>
        <authorList>
            <person name="Gaulin E."/>
        </authorList>
    </citation>
    <scope>NUCLEOTIDE SEQUENCE [LARGE SCALE GENOMIC DNA]</scope>
    <source>
        <strain evidence="1 2">E</strain>
    </source>
</reference>
<dbReference type="Proteomes" id="UP000469452">
    <property type="component" value="Unassembled WGS sequence"/>
</dbReference>
<comment type="caution">
    <text evidence="1">The sequence shown here is derived from an EMBL/GenBank/DDBJ whole genome shotgun (WGS) entry which is preliminary data.</text>
</comment>
<evidence type="ECO:0000313" key="1">
    <source>
        <dbReference type="EMBL" id="KAF0754376.1"/>
    </source>
</evidence>
<proteinExistence type="predicted"/>
<protein>
    <submittedName>
        <fullName evidence="1">Uncharacterized protein</fullName>
    </submittedName>
</protein>
<dbReference type="EMBL" id="VJMI01010879">
    <property type="protein sequence ID" value="KAF0754376.1"/>
    <property type="molecule type" value="Genomic_DNA"/>
</dbReference>
<sequence length="276" mass="30448">MFTLPTYVSDIDYLQGDVASIVATGLDELMRHVPSMARFCIEACTRALKKVVAATTCSHATLLRLTMHLCDVVEPVLAKVEHATRFADNGGVDALMHLYGRVLPPSSTYVSTSYNQMSPLPHYTASQSLTLAARAYASHQPAAMLAKLMAALVVELDQVDVMEVPPTDVRADYLRQLAQIEWLVSLVVWTIRTPHASGGSQSRRLMAEFTSPSSQRVLTRVFNLDRSVQLERMALERHTAHDEPNCESVDTQVFAHGAQPAAQICPHDLHPVVVFQ</sequence>
<dbReference type="AlphaFoldDB" id="A0A6A5A833"/>